<evidence type="ECO:0000313" key="1">
    <source>
        <dbReference type="EMBL" id="MBX55938.1"/>
    </source>
</evidence>
<reference evidence="1" key="1">
    <citation type="submission" date="2018-02" db="EMBL/GenBank/DDBJ databases">
        <title>Rhizophora mucronata_Transcriptome.</title>
        <authorList>
            <person name="Meera S.P."/>
            <person name="Sreeshan A."/>
            <person name="Augustine A."/>
        </authorList>
    </citation>
    <scope>NUCLEOTIDE SEQUENCE</scope>
    <source>
        <tissue evidence="1">Leaf</tissue>
    </source>
</reference>
<dbReference type="EMBL" id="GGEC01075454">
    <property type="protein sequence ID" value="MBX55938.1"/>
    <property type="molecule type" value="Transcribed_RNA"/>
</dbReference>
<accession>A0A2P2PMI1</accession>
<protein>
    <submittedName>
        <fullName evidence="1">Uncharacterized protein</fullName>
    </submittedName>
</protein>
<name>A0A2P2PMI1_RHIMU</name>
<sequence>MNRNLLVNCSYCIQGKAQPSPF</sequence>
<proteinExistence type="predicted"/>
<dbReference type="AlphaFoldDB" id="A0A2P2PMI1"/>
<organism evidence="1">
    <name type="scientific">Rhizophora mucronata</name>
    <name type="common">Asiatic mangrove</name>
    <dbReference type="NCBI Taxonomy" id="61149"/>
    <lineage>
        <taxon>Eukaryota</taxon>
        <taxon>Viridiplantae</taxon>
        <taxon>Streptophyta</taxon>
        <taxon>Embryophyta</taxon>
        <taxon>Tracheophyta</taxon>
        <taxon>Spermatophyta</taxon>
        <taxon>Magnoliopsida</taxon>
        <taxon>eudicotyledons</taxon>
        <taxon>Gunneridae</taxon>
        <taxon>Pentapetalae</taxon>
        <taxon>rosids</taxon>
        <taxon>fabids</taxon>
        <taxon>Malpighiales</taxon>
        <taxon>Rhizophoraceae</taxon>
        <taxon>Rhizophora</taxon>
    </lineage>
</organism>